<keyword evidence="2" id="KW-0812">Transmembrane</keyword>
<feature type="region of interest" description="Disordered" evidence="1">
    <location>
        <begin position="1"/>
        <end position="23"/>
    </location>
</feature>
<sequence>MTSNPTTEPTGRPNLSGPGWGVDVPAGEEQLVWADPEPLPERPEVSVSRLRHTLAQGWDWFSQSLGLRPMWVVVGGAAILCAIVGGIVGWWELRIVAVALGLVWLCSFAFIIGSNQYGVRLTMMNRKVVVGERAPGLVQVANTGQNRNRGGRLELPIGNEIATFSLPGLASMEVHSEPFEVPTRRRGIVEIGPVRSVKGDPFGLLAKQRSWTESLILYIHPRTVRLPGSQRGYIKDLEGQPSSDLAAADMSFHALREYVPGDERRHIHWRSTARTGQLMVRQFEETRRSHVAIGLDCARESYTSEEEFELAVSVAGSMALEALREGHTATLWSTGGQHGAASAQSIMNDLAGIEMGRGTLFDTTHAITNFEHRASLITMVTGSRPEATELRRHCAGFDLDARVLAVQVNLGAEVQVRTVGRLSQVTVGTLEDLPATIRRALR</sequence>
<keyword evidence="5" id="KW-1185">Reference proteome</keyword>
<proteinExistence type="predicted"/>
<comment type="caution">
    <text evidence="4">The sequence shown here is derived from an EMBL/GenBank/DDBJ whole genome shotgun (WGS) entry which is preliminary data.</text>
</comment>
<dbReference type="OrthoDB" id="9812729at2"/>
<dbReference type="PANTHER" id="PTHR34351:SF1">
    <property type="entry name" value="SLR1927 PROTEIN"/>
    <property type="match status" value="1"/>
</dbReference>
<dbReference type="EMBL" id="NMVJ01000011">
    <property type="protein sequence ID" value="OYN88548.1"/>
    <property type="molecule type" value="Genomic_DNA"/>
</dbReference>
<dbReference type="Proteomes" id="UP000216300">
    <property type="component" value="Unassembled WGS sequence"/>
</dbReference>
<evidence type="ECO:0000256" key="2">
    <source>
        <dbReference type="SAM" id="Phobius"/>
    </source>
</evidence>
<keyword evidence="2" id="KW-0472">Membrane</keyword>
<dbReference type="Pfam" id="PF01882">
    <property type="entry name" value="DUF58"/>
    <property type="match status" value="1"/>
</dbReference>
<keyword evidence="2" id="KW-1133">Transmembrane helix</keyword>
<evidence type="ECO:0000313" key="5">
    <source>
        <dbReference type="Proteomes" id="UP000216300"/>
    </source>
</evidence>
<dbReference type="RefSeq" id="WP_094455845.1">
    <property type="nucleotide sequence ID" value="NZ_NMVJ01000011.1"/>
</dbReference>
<accession>A0A255EAF7</accession>
<evidence type="ECO:0000313" key="4">
    <source>
        <dbReference type="EMBL" id="OYN88548.1"/>
    </source>
</evidence>
<feature type="transmembrane region" description="Helical" evidence="2">
    <location>
        <begin position="70"/>
        <end position="91"/>
    </location>
</feature>
<reference evidence="4 5" key="1">
    <citation type="submission" date="2017-07" db="EMBL/GenBank/DDBJ databases">
        <title>Draft whole genome sequences of clinical Proprionibacteriaceae strains.</title>
        <authorList>
            <person name="Bernier A.-M."/>
            <person name="Bernard K."/>
            <person name="Domingo M.-C."/>
        </authorList>
    </citation>
    <scope>NUCLEOTIDE SEQUENCE [LARGE SCALE GENOMIC DNA]</scope>
    <source>
        <strain evidence="4 5">NML 150081</strain>
    </source>
</reference>
<dbReference type="PANTHER" id="PTHR34351">
    <property type="entry name" value="SLR1927 PROTEIN-RELATED"/>
    <property type="match status" value="1"/>
</dbReference>
<feature type="domain" description="DUF58" evidence="3">
    <location>
        <begin position="255"/>
        <end position="422"/>
    </location>
</feature>
<evidence type="ECO:0000259" key="3">
    <source>
        <dbReference type="Pfam" id="PF01882"/>
    </source>
</evidence>
<feature type="transmembrane region" description="Helical" evidence="2">
    <location>
        <begin position="97"/>
        <end position="117"/>
    </location>
</feature>
<dbReference type="InterPro" id="IPR002881">
    <property type="entry name" value="DUF58"/>
</dbReference>
<evidence type="ECO:0000256" key="1">
    <source>
        <dbReference type="SAM" id="MobiDB-lite"/>
    </source>
</evidence>
<gene>
    <name evidence="4" type="ORF">CGZ91_13110</name>
</gene>
<protein>
    <submittedName>
        <fullName evidence="4">DUF58 domain-containing protein</fullName>
    </submittedName>
</protein>
<dbReference type="AlphaFoldDB" id="A0A255EAF7"/>
<name>A0A255EAF7_9ACTN</name>
<organism evidence="4 5">
    <name type="scientific">Parenemella sanctibonifatiensis</name>
    <dbReference type="NCBI Taxonomy" id="2016505"/>
    <lineage>
        <taxon>Bacteria</taxon>
        <taxon>Bacillati</taxon>
        <taxon>Actinomycetota</taxon>
        <taxon>Actinomycetes</taxon>
        <taxon>Propionibacteriales</taxon>
        <taxon>Propionibacteriaceae</taxon>
        <taxon>Parenemella</taxon>
    </lineage>
</organism>